<dbReference type="AlphaFoldDB" id="A0A841Q8L9"/>
<gene>
    <name evidence="6" type="ORF">HNQ94_003239</name>
</gene>
<dbReference type="Gene3D" id="3.40.1090.10">
    <property type="entry name" value="Cytosolic phospholipase A2 catalytic domain"/>
    <property type="match status" value="1"/>
</dbReference>
<feature type="active site" description="Proton acceptor" evidence="4">
    <location>
        <position position="172"/>
    </location>
</feature>
<dbReference type="PANTHER" id="PTHR14226">
    <property type="entry name" value="NEUROPATHY TARGET ESTERASE/SWISS CHEESE D.MELANOGASTER"/>
    <property type="match status" value="1"/>
</dbReference>
<keyword evidence="1 4" id="KW-0378">Hydrolase</keyword>
<dbReference type="GO" id="GO:0016787">
    <property type="term" value="F:hydrolase activity"/>
    <property type="evidence" value="ECO:0007669"/>
    <property type="project" value="UniProtKB-UniRule"/>
</dbReference>
<dbReference type="GO" id="GO:0016042">
    <property type="term" value="P:lipid catabolic process"/>
    <property type="evidence" value="ECO:0007669"/>
    <property type="project" value="UniProtKB-UniRule"/>
</dbReference>
<feature type="short sequence motif" description="DGA/G" evidence="4">
    <location>
        <begin position="172"/>
        <end position="174"/>
    </location>
</feature>
<evidence type="ECO:0000313" key="7">
    <source>
        <dbReference type="Proteomes" id="UP000581688"/>
    </source>
</evidence>
<evidence type="ECO:0000256" key="3">
    <source>
        <dbReference type="ARBA" id="ARBA00023098"/>
    </source>
</evidence>
<dbReference type="PANTHER" id="PTHR14226:SF29">
    <property type="entry name" value="NEUROPATHY TARGET ESTERASE SWS"/>
    <property type="match status" value="1"/>
</dbReference>
<dbReference type="InterPro" id="IPR050301">
    <property type="entry name" value="NTE"/>
</dbReference>
<evidence type="ECO:0000313" key="6">
    <source>
        <dbReference type="EMBL" id="MBB6454750.1"/>
    </source>
</evidence>
<dbReference type="InterPro" id="IPR016035">
    <property type="entry name" value="Acyl_Trfase/lysoPLipase"/>
</dbReference>
<reference evidence="6 7" key="1">
    <citation type="submission" date="2020-08" db="EMBL/GenBank/DDBJ databases">
        <title>Genomic Encyclopedia of Type Strains, Phase IV (KMG-IV): sequencing the most valuable type-strain genomes for metagenomic binning, comparative biology and taxonomic classification.</title>
        <authorList>
            <person name="Goeker M."/>
        </authorList>
    </citation>
    <scope>NUCLEOTIDE SEQUENCE [LARGE SCALE GENOMIC DNA]</scope>
    <source>
        <strain evidence="6 7">DSM 19612</strain>
    </source>
</reference>
<comment type="caution">
    <text evidence="4">Lacks conserved residue(s) required for the propagation of feature annotation.</text>
</comment>
<evidence type="ECO:0000256" key="1">
    <source>
        <dbReference type="ARBA" id="ARBA00022801"/>
    </source>
</evidence>
<dbReference type="InterPro" id="IPR002641">
    <property type="entry name" value="PNPLA_dom"/>
</dbReference>
<keyword evidence="7" id="KW-1185">Reference proteome</keyword>
<accession>A0A841Q8L9</accession>
<dbReference type="RefSeq" id="WP_174497409.1">
    <property type="nucleotide sequence ID" value="NZ_CADDWK010000014.1"/>
</dbReference>
<organism evidence="6 7">
    <name type="scientific">Salirhabdus euzebyi</name>
    <dbReference type="NCBI Taxonomy" id="394506"/>
    <lineage>
        <taxon>Bacteria</taxon>
        <taxon>Bacillati</taxon>
        <taxon>Bacillota</taxon>
        <taxon>Bacilli</taxon>
        <taxon>Bacillales</taxon>
        <taxon>Bacillaceae</taxon>
        <taxon>Salirhabdus</taxon>
    </lineage>
</organism>
<evidence type="ECO:0000256" key="2">
    <source>
        <dbReference type="ARBA" id="ARBA00022963"/>
    </source>
</evidence>
<feature type="domain" description="PNPLA" evidence="5">
    <location>
        <begin position="5"/>
        <end position="185"/>
    </location>
</feature>
<keyword evidence="2 4" id="KW-0442">Lipid degradation</keyword>
<dbReference type="PROSITE" id="PS51635">
    <property type="entry name" value="PNPLA"/>
    <property type="match status" value="1"/>
</dbReference>
<dbReference type="CDD" id="cd07205">
    <property type="entry name" value="Pat_PNPLA6_PNPLA7_NTE1_like"/>
    <property type="match status" value="1"/>
</dbReference>
<proteinExistence type="predicted"/>
<dbReference type="Pfam" id="PF01734">
    <property type="entry name" value="Patatin"/>
    <property type="match status" value="1"/>
</dbReference>
<dbReference type="SUPFAM" id="SSF52151">
    <property type="entry name" value="FabD/lysophospholipase-like"/>
    <property type="match status" value="1"/>
</dbReference>
<evidence type="ECO:0000256" key="4">
    <source>
        <dbReference type="PROSITE-ProRule" id="PRU01161"/>
    </source>
</evidence>
<feature type="active site" description="Nucleophile" evidence="4">
    <location>
        <position position="38"/>
    </location>
</feature>
<evidence type="ECO:0000259" key="5">
    <source>
        <dbReference type="PROSITE" id="PS51635"/>
    </source>
</evidence>
<name>A0A841Q8L9_9BACI</name>
<feature type="short sequence motif" description="GXSXG" evidence="4">
    <location>
        <begin position="36"/>
        <end position="40"/>
    </location>
</feature>
<protein>
    <submittedName>
        <fullName evidence="6">NTE family protein</fullName>
    </submittedName>
</protein>
<dbReference type="EMBL" id="JACHGH010000012">
    <property type="protein sequence ID" value="MBB6454750.1"/>
    <property type="molecule type" value="Genomic_DNA"/>
</dbReference>
<dbReference type="Proteomes" id="UP000581688">
    <property type="component" value="Unassembled WGS sequence"/>
</dbReference>
<sequence>MEVGIALAGGAVPKFASIGVLQALEEENIKISHIAGTSAGSIVAALYAYGYPLKDIKMDLMSINKSHIDFNWRNILRKFFRRTKYFDGFVKGQKLEDIIFTITGNDTFSSFKLPCAIVATDLKSKKPIIFTQEKLPSYHTESNITINKAVRASCSIPIMYQPVRWEEYILVDGGLVQNCPVEVVRELGAETVISIDPISTFKKDEHFDTISPLLNCSMMLMLETQMKQDHEKADLNIYPEVGDIGLFEFKRIEECINKGYQYTKGQMKEIKEKLTRLKT</sequence>
<comment type="caution">
    <text evidence="6">The sequence shown here is derived from an EMBL/GenBank/DDBJ whole genome shotgun (WGS) entry which is preliminary data.</text>
</comment>
<keyword evidence="3 4" id="KW-0443">Lipid metabolism</keyword>